<reference evidence="1 2" key="1">
    <citation type="submission" date="2018-02" db="EMBL/GenBank/DDBJ databases">
        <title>Draft genome of wild Prunus yedoensis var. nudiflora.</title>
        <authorList>
            <person name="Baek S."/>
            <person name="Kim J.-H."/>
            <person name="Choi K."/>
            <person name="Kim G.-B."/>
            <person name="Cho A."/>
            <person name="Jang H."/>
            <person name="Shin C.-H."/>
            <person name="Yu H.-J."/>
            <person name="Mun J.-H."/>
        </authorList>
    </citation>
    <scope>NUCLEOTIDE SEQUENCE [LARGE SCALE GENOMIC DNA]</scope>
    <source>
        <strain evidence="2">cv. Jeju island</strain>
        <tissue evidence="1">Leaf</tissue>
    </source>
</reference>
<proteinExistence type="predicted"/>
<evidence type="ECO:0000313" key="2">
    <source>
        <dbReference type="Proteomes" id="UP000250321"/>
    </source>
</evidence>
<dbReference type="Proteomes" id="UP000250321">
    <property type="component" value="Unassembled WGS sequence"/>
</dbReference>
<dbReference type="EMBL" id="PJQY01002178">
    <property type="protein sequence ID" value="PQP95832.1"/>
    <property type="molecule type" value="Genomic_DNA"/>
</dbReference>
<sequence length="68" mass="6788">MNLRNSCKIPSGRLNQQGVPSTPIDCGPVSEQLAVGAGAPIDCGTRPASIGYGAMLGPESVVGAVGTY</sequence>
<name>A0A314XPA0_PRUYE</name>
<keyword evidence="2" id="KW-1185">Reference proteome</keyword>
<protein>
    <submittedName>
        <fullName evidence="1">Uncharacterized protein</fullName>
    </submittedName>
</protein>
<dbReference type="AlphaFoldDB" id="A0A314XPA0"/>
<organism evidence="1 2">
    <name type="scientific">Prunus yedoensis var. nudiflora</name>
    <dbReference type="NCBI Taxonomy" id="2094558"/>
    <lineage>
        <taxon>Eukaryota</taxon>
        <taxon>Viridiplantae</taxon>
        <taxon>Streptophyta</taxon>
        <taxon>Embryophyta</taxon>
        <taxon>Tracheophyta</taxon>
        <taxon>Spermatophyta</taxon>
        <taxon>Magnoliopsida</taxon>
        <taxon>eudicotyledons</taxon>
        <taxon>Gunneridae</taxon>
        <taxon>Pentapetalae</taxon>
        <taxon>rosids</taxon>
        <taxon>fabids</taxon>
        <taxon>Rosales</taxon>
        <taxon>Rosaceae</taxon>
        <taxon>Amygdaloideae</taxon>
        <taxon>Amygdaleae</taxon>
        <taxon>Prunus</taxon>
    </lineage>
</organism>
<gene>
    <name evidence="1" type="ORF">Pyn_21872</name>
</gene>
<accession>A0A314XPA0</accession>
<comment type="caution">
    <text evidence="1">The sequence shown here is derived from an EMBL/GenBank/DDBJ whole genome shotgun (WGS) entry which is preliminary data.</text>
</comment>
<evidence type="ECO:0000313" key="1">
    <source>
        <dbReference type="EMBL" id="PQP95832.1"/>
    </source>
</evidence>